<sequence>MFLGHLLTFEDRQKLLKLYGWKIIDTSPKYLESSKMVCGVRHVRTKYGAREQVYDILFPRIRAKTVLRLFKNLRRGQRGMLLEQISILFELGLGVPKQKQIADYILHLDNVDDQEVGIKYIGKLIKQYIANYKFSMDDHDYMYCAQFTEQLLLMKKFIGKTKQNVKKSVRVPEGKPCVMVYSLTDFNGAKFSLVDAYAFSSNGFPIPISTSVMRKEFGAVPRQFNSYALKSHGQYMLVFGILHWNEDGEENFQHMQTLDDDEYEVLVDHYDKYCSKELLAMRKFRDVDREVHNAHRHAIEVLAVKEDATKKERRLVREAETYFAEREKAVKQLSRLERKAASKLAESGPVASAQFFALDIGAIGISRKLRTLVSTPPETLAKSLTAWGFTTALNANPKCLSSRIYYGVTSTRRSWQIETEKK</sequence>
<keyword evidence="1" id="KW-0175">Coiled coil</keyword>
<dbReference type="EMBL" id="MH460460">
    <property type="protein sequence ID" value="AXG66713.1"/>
    <property type="molecule type" value="Genomic_DNA"/>
</dbReference>
<accession>A0A384ZWS7</accession>
<organism evidence="2 3">
    <name type="scientific">Dickeya phage vB_DsoM_JA13</name>
    <dbReference type="NCBI Taxonomy" id="2283030"/>
    <lineage>
        <taxon>Viruses</taxon>
        <taxon>Duplodnaviria</taxon>
        <taxon>Heunggongvirae</taxon>
        <taxon>Uroviricota</taxon>
        <taxon>Caudoviricetes</taxon>
        <taxon>Salmondvirus</taxon>
        <taxon>Salmondvirus JA11</taxon>
    </lineage>
</organism>
<reference evidence="2 3" key="1">
    <citation type="journal article" date="2018" name="Front. Microbiol.">
        <title>Jumbo Bacteriophages Are Represented Within an Increasing Diversity of Environmental Viruses Infecting the Emerging Phytopathogen, Dickeya solani.</title>
        <authorList>
            <person name="Day A.W."/>
            <person name="Ahn J."/>
            <person name="Salmond G.P.C."/>
        </authorList>
    </citation>
    <scope>NUCLEOTIDE SEQUENCE [LARGE SCALE GENOMIC DNA]</scope>
</reference>
<dbReference type="Proteomes" id="UP000263742">
    <property type="component" value="Segment"/>
</dbReference>
<evidence type="ECO:0000256" key="1">
    <source>
        <dbReference type="SAM" id="Coils"/>
    </source>
</evidence>
<name>A0A384ZWS7_9CAUD</name>
<evidence type="ECO:0000313" key="3">
    <source>
        <dbReference type="Proteomes" id="UP000263742"/>
    </source>
</evidence>
<proteinExistence type="predicted"/>
<protein>
    <submittedName>
        <fullName evidence="2">Uncharacterized protein</fullName>
    </submittedName>
</protein>
<gene>
    <name evidence="2" type="ORF">JA13_310</name>
</gene>
<feature type="coiled-coil region" evidence="1">
    <location>
        <begin position="319"/>
        <end position="346"/>
    </location>
</feature>
<evidence type="ECO:0000313" key="2">
    <source>
        <dbReference type="EMBL" id="AXG66713.1"/>
    </source>
</evidence>